<proteinExistence type="predicted"/>
<evidence type="ECO:0000313" key="3">
    <source>
        <dbReference type="Proteomes" id="UP001283341"/>
    </source>
</evidence>
<feature type="transmembrane region" description="Helical" evidence="1">
    <location>
        <begin position="96"/>
        <end position="118"/>
    </location>
</feature>
<evidence type="ECO:0000256" key="1">
    <source>
        <dbReference type="SAM" id="Phobius"/>
    </source>
</evidence>
<accession>A0AAE0I1P0</accession>
<sequence length="256" mass="28760">MVHRCPGDDAFGPVLGAGPSGECYNFDFALVFEESIFSLAPCAIVLPAAALRLYYIWGRKVVVQWQLLRAIKLAIFTMQCIFQLALLGLWGSGHGIVTRTTVASGTLSFLSTAVLLVLSDYDHRLSVRPSALIQAFLISTAVVDLPRIRTQWLLDNNNNTTVASLFTVTFVLRLTLLVTESVQKWKHATIPPDQIPPEMRQGVIGRTLFWWLNPMFLEGYRKNLTMDDLFAIDDGLKGTILYERLLKSWKIGMHPY</sequence>
<organism evidence="2 3">
    <name type="scientific">Apodospora peruviana</name>
    <dbReference type="NCBI Taxonomy" id="516989"/>
    <lineage>
        <taxon>Eukaryota</taxon>
        <taxon>Fungi</taxon>
        <taxon>Dikarya</taxon>
        <taxon>Ascomycota</taxon>
        <taxon>Pezizomycotina</taxon>
        <taxon>Sordariomycetes</taxon>
        <taxon>Sordariomycetidae</taxon>
        <taxon>Sordariales</taxon>
        <taxon>Lasiosphaeriaceae</taxon>
        <taxon>Apodospora</taxon>
    </lineage>
</organism>
<feature type="transmembrane region" description="Helical" evidence="1">
    <location>
        <begin position="67"/>
        <end position="90"/>
    </location>
</feature>
<feature type="transmembrane region" description="Helical" evidence="1">
    <location>
        <begin position="36"/>
        <end position="55"/>
    </location>
</feature>
<dbReference type="Proteomes" id="UP001283341">
    <property type="component" value="Unassembled WGS sequence"/>
</dbReference>
<keyword evidence="1" id="KW-0812">Transmembrane</keyword>
<evidence type="ECO:0008006" key="4">
    <source>
        <dbReference type="Google" id="ProtNLM"/>
    </source>
</evidence>
<dbReference type="AlphaFoldDB" id="A0AAE0I1P0"/>
<keyword evidence="1" id="KW-1133">Transmembrane helix</keyword>
<gene>
    <name evidence="2" type="ORF">B0H66DRAFT_305987</name>
</gene>
<dbReference type="EMBL" id="JAUEDM010000005">
    <property type="protein sequence ID" value="KAK3316811.1"/>
    <property type="molecule type" value="Genomic_DNA"/>
</dbReference>
<keyword evidence="3" id="KW-1185">Reference proteome</keyword>
<reference evidence="2" key="2">
    <citation type="submission" date="2023-06" db="EMBL/GenBank/DDBJ databases">
        <authorList>
            <consortium name="Lawrence Berkeley National Laboratory"/>
            <person name="Haridas S."/>
            <person name="Hensen N."/>
            <person name="Bonometti L."/>
            <person name="Westerberg I."/>
            <person name="Brannstrom I.O."/>
            <person name="Guillou S."/>
            <person name="Cros-Aarteil S."/>
            <person name="Calhoun S."/>
            <person name="Kuo A."/>
            <person name="Mondo S."/>
            <person name="Pangilinan J."/>
            <person name="Riley R."/>
            <person name="Labutti K."/>
            <person name="Andreopoulos B."/>
            <person name="Lipzen A."/>
            <person name="Chen C."/>
            <person name="Yanf M."/>
            <person name="Daum C."/>
            <person name="Ng V."/>
            <person name="Clum A."/>
            <person name="Steindorff A."/>
            <person name="Ohm R."/>
            <person name="Martin F."/>
            <person name="Silar P."/>
            <person name="Natvig D."/>
            <person name="Lalanne C."/>
            <person name="Gautier V."/>
            <person name="Ament-Velasquez S.L."/>
            <person name="Kruys A."/>
            <person name="Hutchinson M.I."/>
            <person name="Powell A.J."/>
            <person name="Barry K."/>
            <person name="Miller A.N."/>
            <person name="Grigoriev I.V."/>
            <person name="Debuchy R."/>
            <person name="Gladieux P."/>
            <person name="Thoren M.H."/>
            <person name="Johannesson H."/>
        </authorList>
    </citation>
    <scope>NUCLEOTIDE SEQUENCE</scope>
    <source>
        <strain evidence="2">CBS 118394</strain>
    </source>
</reference>
<keyword evidence="1" id="KW-0472">Membrane</keyword>
<evidence type="ECO:0000313" key="2">
    <source>
        <dbReference type="EMBL" id="KAK3316811.1"/>
    </source>
</evidence>
<name>A0AAE0I1P0_9PEZI</name>
<comment type="caution">
    <text evidence="2">The sequence shown here is derived from an EMBL/GenBank/DDBJ whole genome shotgun (WGS) entry which is preliminary data.</text>
</comment>
<reference evidence="2" key="1">
    <citation type="journal article" date="2023" name="Mol. Phylogenet. Evol.">
        <title>Genome-scale phylogeny and comparative genomics of the fungal order Sordariales.</title>
        <authorList>
            <person name="Hensen N."/>
            <person name="Bonometti L."/>
            <person name="Westerberg I."/>
            <person name="Brannstrom I.O."/>
            <person name="Guillou S."/>
            <person name="Cros-Aarteil S."/>
            <person name="Calhoun S."/>
            <person name="Haridas S."/>
            <person name="Kuo A."/>
            <person name="Mondo S."/>
            <person name="Pangilinan J."/>
            <person name="Riley R."/>
            <person name="LaButti K."/>
            <person name="Andreopoulos B."/>
            <person name="Lipzen A."/>
            <person name="Chen C."/>
            <person name="Yan M."/>
            <person name="Daum C."/>
            <person name="Ng V."/>
            <person name="Clum A."/>
            <person name="Steindorff A."/>
            <person name="Ohm R.A."/>
            <person name="Martin F."/>
            <person name="Silar P."/>
            <person name="Natvig D.O."/>
            <person name="Lalanne C."/>
            <person name="Gautier V."/>
            <person name="Ament-Velasquez S.L."/>
            <person name="Kruys A."/>
            <person name="Hutchinson M.I."/>
            <person name="Powell A.J."/>
            <person name="Barry K."/>
            <person name="Miller A.N."/>
            <person name="Grigoriev I.V."/>
            <person name="Debuchy R."/>
            <person name="Gladieux P."/>
            <person name="Hiltunen Thoren M."/>
            <person name="Johannesson H."/>
        </authorList>
    </citation>
    <scope>NUCLEOTIDE SEQUENCE</scope>
    <source>
        <strain evidence="2">CBS 118394</strain>
    </source>
</reference>
<protein>
    <recommendedName>
        <fullName evidence="4">ABC transporter</fullName>
    </recommendedName>
</protein>